<keyword evidence="1" id="KW-0812">Transmembrane</keyword>
<accession>A0ABV2GE77</accession>
<feature type="transmembrane region" description="Helical" evidence="1">
    <location>
        <begin position="96"/>
        <end position="115"/>
    </location>
</feature>
<evidence type="ECO:0000256" key="1">
    <source>
        <dbReference type="SAM" id="Phobius"/>
    </source>
</evidence>
<evidence type="ECO:0000313" key="3">
    <source>
        <dbReference type="Proteomes" id="UP001549099"/>
    </source>
</evidence>
<dbReference type="EMBL" id="JBEPLW010000026">
    <property type="protein sequence ID" value="MET3576573.1"/>
    <property type="molecule type" value="Genomic_DNA"/>
</dbReference>
<keyword evidence="1" id="KW-1133">Transmembrane helix</keyword>
<dbReference type="Proteomes" id="UP001549099">
    <property type="component" value="Unassembled WGS sequence"/>
</dbReference>
<gene>
    <name evidence="2" type="ORF">ABID49_002502</name>
</gene>
<feature type="transmembrane region" description="Helical" evidence="1">
    <location>
        <begin position="70"/>
        <end position="90"/>
    </location>
</feature>
<comment type="caution">
    <text evidence="2">The sequence shown here is derived from an EMBL/GenBank/DDBJ whole genome shotgun (WGS) entry which is preliminary data.</text>
</comment>
<protein>
    <submittedName>
        <fullName evidence="2">Membrane protein</fullName>
    </submittedName>
</protein>
<evidence type="ECO:0000313" key="2">
    <source>
        <dbReference type="EMBL" id="MET3576573.1"/>
    </source>
</evidence>
<feature type="transmembrane region" description="Helical" evidence="1">
    <location>
        <begin position="32"/>
        <end position="49"/>
    </location>
</feature>
<name>A0ABV2GE77_9BACL</name>
<proteinExistence type="predicted"/>
<keyword evidence="1" id="KW-0472">Membrane</keyword>
<organism evidence="2 3">
    <name type="scientific">Bhargavaea ullalensis</name>
    <dbReference type="NCBI Taxonomy" id="1265685"/>
    <lineage>
        <taxon>Bacteria</taxon>
        <taxon>Bacillati</taxon>
        <taxon>Bacillota</taxon>
        <taxon>Bacilli</taxon>
        <taxon>Bacillales</taxon>
        <taxon>Caryophanaceae</taxon>
        <taxon>Bhargavaea</taxon>
    </lineage>
</organism>
<dbReference type="RefSeq" id="WP_354198733.1">
    <property type="nucleotide sequence ID" value="NZ_JBEPLW010000026.1"/>
</dbReference>
<reference evidence="2 3" key="1">
    <citation type="submission" date="2024-06" db="EMBL/GenBank/DDBJ databases">
        <title>Genomic Encyclopedia of Type Strains, Phase IV (KMG-IV): sequencing the most valuable type-strain genomes for metagenomic binning, comparative biology and taxonomic classification.</title>
        <authorList>
            <person name="Goeker M."/>
        </authorList>
    </citation>
    <scope>NUCLEOTIDE SEQUENCE [LARGE SCALE GENOMIC DNA]</scope>
    <source>
        <strain evidence="2 3">DSM 26128</strain>
    </source>
</reference>
<sequence length="119" mass="13177">MLGILAGLVFLWGVLRLIPGIRSGDVSWTNGLPPFLIGVAFLSNRYFLLHSEGEDERWRRIRESSLSLSAMILMGFLLLMIVVQLGGIIHPDGIETALIALFVLGITNLVTMIVLTKRM</sequence>
<keyword evidence="3" id="KW-1185">Reference proteome</keyword>